<reference evidence="2 3" key="1">
    <citation type="submission" date="2021-06" db="EMBL/GenBank/DDBJ databases">
        <title>Caerostris extrusa draft genome.</title>
        <authorList>
            <person name="Kono N."/>
            <person name="Arakawa K."/>
        </authorList>
    </citation>
    <scope>NUCLEOTIDE SEQUENCE [LARGE SCALE GENOMIC DNA]</scope>
</reference>
<dbReference type="EMBL" id="BPLR01004020">
    <property type="protein sequence ID" value="GIX91392.1"/>
    <property type="molecule type" value="Genomic_DNA"/>
</dbReference>
<evidence type="ECO:0000313" key="3">
    <source>
        <dbReference type="Proteomes" id="UP001054945"/>
    </source>
</evidence>
<protein>
    <submittedName>
        <fullName evidence="2">Uncharacterized protein</fullName>
    </submittedName>
</protein>
<keyword evidence="3" id="KW-1185">Reference proteome</keyword>
<comment type="caution">
    <text evidence="2">The sequence shown here is derived from an EMBL/GenBank/DDBJ whole genome shotgun (WGS) entry which is preliminary data.</text>
</comment>
<gene>
    <name evidence="2" type="ORF">CEXT_609211</name>
</gene>
<evidence type="ECO:0000256" key="1">
    <source>
        <dbReference type="SAM" id="MobiDB-lite"/>
    </source>
</evidence>
<feature type="region of interest" description="Disordered" evidence="1">
    <location>
        <begin position="46"/>
        <end position="74"/>
    </location>
</feature>
<sequence length="90" mass="9909">MAALEVSCLLKSAERFSQQIERSGAFVEKTGAQKYCKPQGVESVLTEKNEKKKKKKNEQPAMACNHSPPNSNDSNSFVAECVVITQFGTK</sequence>
<accession>A0AAV4P8E8</accession>
<feature type="compositionally biased region" description="Low complexity" evidence="1">
    <location>
        <begin position="65"/>
        <end position="74"/>
    </location>
</feature>
<dbReference type="AlphaFoldDB" id="A0AAV4P8E8"/>
<name>A0AAV4P8E8_CAEEX</name>
<dbReference type="Proteomes" id="UP001054945">
    <property type="component" value="Unassembled WGS sequence"/>
</dbReference>
<organism evidence="2 3">
    <name type="scientific">Caerostris extrusa</name>
    <name type="common">Bark spider</name>
    <name type="synonym">Caerostris bankana</name>
    <dbReference type="NCBI Taxonomy" id="172846"/>
    <lineage>
        <taxon>Eukaryota</taxon>
        <taxon>Metazoa</taxon>
        <taxon>Ecdysozoa</taxon>
        <taxon>Arthropoda</taxon>
        <taxon>Chelicerata</taxon>
        <taxon>Arachnida</taxon>
        <taxon>Araneae</taxon>
        <taxon>Araneomorphae</taxon>
        <taxon>Entelegynae</taxon>
        <taxon>Araneoidea</taxon>
        <taxon>Araneidae</taxon>
        <taxon>Caerostris</taxon>
    </lineage>
</organism>
<evidence type="ECO:0000313" key="2">
    <source>
        <dbReference type="EMBL" id="GIX91392.1"/>
    </source>
</evidence>
<proteinExistence type="predicted"/>